<evidence type="ECO:0000256" key="4">
    <source>
        <dbReference type="PROSITE-ProRule" id="PRU00169"/>
    </source>
</evidence>
<accession>A0ABV2T1P4</accession>
<dbReference type="PANTHER" id="PTHR48111">
    <property type="entry name" value="REGULATOR OF RPOS"/>
    <property type="match status" value="1"/>
</dbReference>
<keyword evidence="9" id="KW-1185">Reference proteome</keyword>
<dbReference type="SMART" id="SM00448">
    <property type="entry name" value="REC"/>
    <property type="match status" value="1"/>
</dbReference>
<evidence type="ECO:0000256" key="3">
    <source>
        <dbReference type="ARBA" id="ARBA00023125"/>
    </source>
</evidence>
<dbReference type="InterPro" id="IPR039420">
    <property type="entry name" value="WalR-like"/>
</dbReference>
<proteinExistence type="predicted"/>
<dbReference type="InterPro" id="IPR001867">
    <property type="entry name" value="OmpR/PhoB-type_DNA-bd"/>
</dbReference>
<reference evidence="8 9" key="1">
    <citation type="submission" date="2024-06" db="EMBL/GenBank/DDBJ databases">
        <title>Chitinophaga defluvii sp. nov., isolated from municipal sewage.</title>
        <authorList>
            <person name="Zhang L."/>
        </authorList>
    </citation>
    <scope>NUCLEOTIDE SEQUENCE [LARGE SCALE GENOMIC DNA]</scope>
    <source>
        <strain evidence="8 9">H8</strain>
    </source>
</reference>
<dbReference type="InterPro" id="IPR001789">
    <property type="entry name" value="Sig_transdc_resp-reg_receiver"/>
</dbReference>
<feature type="domain" description="OmpR/PhoB-type" evidence="7">
    <location>
        <begin position="136"/>
        <end position="233"/>
    </location>
</feature>
<evidence type="ECO:0000313" key="8">
    <source>
        <dbReference type="EMBL" id="MET6996049.1"/>
    </source>
</evidence>
<keyword evidence="2" id="KW-0902">Two-component regulatory system</keyword>
<evidence type="ECO:0000259" key="6">
    <source>
        <dbReference type="PROSITE" id="PS50110"/>
    </source>
</evidence>
<feature type="domain" description="Response regulatory" evidence="6">
    <location>
        <begin position="10"/>
        <end position="125"/>
    </location>
</feature>
<keyword evidence="3 5" id="KW-0238">DNA-binding</keyword>
<evidence type="ECO:0000256" key="1">
    <source>
        <dbReference type="ARBA" id="ARBA00022553"/>
    </source>
</evidence>
<dbReference type="PROSITE" id="PS51755">
    <property type="entry name" value="OMPR_PHOB"/>
    <property type="match status" value="1"/>
</dbReference>
<dbReference type="Gene3D" id="3.40.50.2300">
    <property type="match status" value="1"/>
</dbReference>
<dbReference type="InterPro" id="IPR011006">
    <property type="entry name" value="CheY-like_superfamily"/>
</dbReference>
<sequence>MEPVAMKKDKVLLVEDDYFFSKTVKCFLERVDRFEVHLAADGQSAWELFKQEQFDICLLDVVMPKMDGFSLSVLIREVNQDVPIIFISSRYLESDRIMGFKQGGDDYLVKPFSFEELRLRMNIFLKRSKGQQFDISTTYKFRDYTLDMKWFTITQGEHIETIFPKEARLLQLLAENKNRLISREDILVTVWGAADFFSGRSLDVYISRLRKRFSKDKHVLIEAKRNKGYILQIVDGI</sequence>
<comment type="caution">
    <text evidence="8">The sequence shown here is derived from an EMBL/GenBank/DDBJ whole genome shotgun (WGS) entry which is preliminary data.</text>
</comment>
<feature type="modified residue" description="4-aspartylphosphate" evidence="4">
    <location>
        <position position="60"/>
    </location>
</feature>
<dbReference type="Pfam" id="PF00486">
    <property type="entry name" value="Trans_reg_C"/>
    <property type="match status" value="1"/>
</dbReference>
<dbReference type="SMART" id="SM00862">
    <property type="entry name" value="Trans_reg_C"/>
    <property type="match status" value="1"/>
</dbReference>
<organism evidence="8 9">
    <name type="scientific">Chitinophaga defluvii</name>
    <dbReference type="NCBI Taxonomy" id="3163343"/>
    <lineage>
        <taxon>Bacteria</taxon>
        <taxon>Pseudomonadati</taxon>
        <taxon>Bacteroidota</taxon>
        <taxon>Chitinophagia</taxon>
        <taxon>Chitinophagales</taxon>
        <taxon>Chitinophagaceae</taxon>
        <taxon>Chitinophaga</taxon>
    </lineage>
</organism>
<evidence type="ECO:0000313" key="9">
    <source>
        <dbReference type="Proteomes" id="UP001549749"/>
    </source>
</evidence>
<dbReference type="SUPFAM" id="SSF52172">
    <property type="entry name" value="CheY-like"/>
    <property type="match status" value="1"/>
</dbReference>
<name>A0ABV2T1P4_9BACT</name>
<dbReference type="RefSeq" id="WP_354658697.1">
    <property type="nucleotide sequence ID" value="NZ_JBEXAC010000001.1"/>
</dbReference>
<dbReference type="CDD" id="cd00383">
    <property type="entry name" value="trans_reg_C"/>
    <property type="match status" value="1"/>
</dbReference>
<evidence type="ECO:0000256" key="5">
    <source>
        <dbReference type="PROSITE-ProRule" id="PRU01091"/>
    </source>
</evidence>
<dbReference type="InterPro" id="IPR036388">
    <property type="entry name" value="WH-like_DNA-bd_sf"/>
</dbReference>
<feature type="DNA-binding region" description="OmpR/PhoB-type" evidence="5">
    <location>
        <begin position="136"/>
        <end position="233"/>
    </location>
</feature>
<dbReference type="CDD" id="cd17574">
    <property type="entry name" value="REC_OmpR"/>
    <property type="match status" value="1"/>
</dbReference>
<dbReference type="PROSITE" id="PS50110">
    <property type="entry name" value="RESPONSE_REGULATORY"/>
    <property type="match status" value="1"/>
</dbReference>
<evidence type="ECO:0000259" key="7">
    <source>
        <dbReference type="PROSITE" id="PS51755"/>
    </source>
</evidence>
<keyword evidence="1 4" id="KW-0597">Phosphoprotein</keyword>
<protein>
    <submittedName>
        <fullName evidence="8">Response regulator transcription factor</fullName>
    </submittedName>
</protein>
<dbReference type="PANTHER" id="PTHR48111:SF40">
    <property type="entry name" value="PHOSPHATE REGULON TRANSCRIPTIONAL REGULATORY PROTEIN PHOB"/>
    <property type="match status" value="1"/>
</dbReference>
<evidence type="ECO:0000256" key="2">
    <source>
        <dbReference type="ARBA" id="ARBA00023012"/>
    </source>
</evidence>
<dbReference type="EMBL" id="JBEXAC010000001">
    <property type="protein sequence ID" value="MET6996049.1"/>
    <property type="molecule type" value="Genomic_DNA"/>
</dbReference>
<dbReference type="Proteomes" id="UP001549749">
    <property type="component" value="Unassembled WGS sequence"/>
</dbReference>
<gene>
    <name evidence="8" type="ORF">ABR189_01655</name>
</gene>
<dbReference type="Gene3D" id="1.10.10.10">
    <property type="entry name" value="Winged helix-like DNA-binding domain superfamily/Winged helix DNA-binding domain"/>
    <property type="match status" value="1"/>
</dbReference>
<dbReference type="Pfam" id="PF00072">
    <property type="entry name" value="Response_reg"/>
    <property type="match status" value="1"/>
</dbReference>